<dbReference type="Proteomes" id="UP001320119">
    <property type="component" value="Chromosome"/>
</dbReference>
<keyword evidence="8 9" id="KW-0472">Membrane</keyword>
<keyword evidence="4 9" id="KW-1003">Cell membrane</keyword>
<evidence type="ECO:0000256" key="3">
    <source>
        <dbReference type="ARBA" id="ARBA00022448"/>
    </source>
</evidence>
<reference evidence="13 14" key="1">
    <citation type="journal article" date="2022" name="IScience">
        <title>An ultrasensitive nanofiber-based assay for enzymatic hydrolysis and deep-sea microbial degradation of cellulose.</title>
        <authorList>
            <person name="Tsudome M."/>
            <person name="Tachioka M."/>
            <person name="Miyazaki M."/>
            <person name="Uchimura K."/>
            <person name="Tsuda M."/>
            <person name="Takaki Y."/>
            <person name="Deguchi S."/>
        </authorList>
    </citation>
    <scope>NUCLEOTIDE SEQUENCE [LARGE SCALE GENOMIC DNA]</scope>
    <source>
        <strain evidence="13 14">GE09</strain>
    </source>
</reference>
<dbReference type="InterPro" id="IPR010129">
    <property type="entry name" value="T1SS_HlyD"/>
</dbReference>
<dbReference type="PANTHER" id="PTHR30386">
    <property type="entry name" value="MEMBRANE FUSION SUBUNIT OF EMRAB-TOLC MULTIDRUG EFFLUX PUMP"/>
    <property type="match status" value="1"/>
</dbReference>
<dbReference type="InterPro" id="IPR050739">
    <property type="entry name" value="MFP"/>
</dbReference>
<feature type="coiled-coil region" evidence="10">
    <location>
        <begin position="218"/>
        <end position="281"/>
    </location>
</feature>
<dbReference type="GO" id="GO:0015031">
    <property type="term" value="P:protein transport"/>
    <property type="evidence" value="ECO:0007669"/>
    <property type="project" value="InterPro"/>
</dbReference>
<evidence type="ECO:0000256" key="6">
    <source>
        <dbReference type="ARBA" id="ARBA00022692"/>
    </source>
</evidence>
<dbReference type="KEGG" id="marq:MARGE09_P0241"/>
<dbReference type="Pfam" id="PF25994">
    <property type="entry name" value="HH_AprE"/>
    <property type="match status" value="1"/>
</dbReference>
<evidence type="ECO:0000313" key="13">
    <source>
        <dbReference type="EMBL" id="BCD96042.1"/>
    </source>
</evidence>
<dbReference type="Gene3D" id="2.40.30.170">
    <property type="match status" value="1"/>
</dbReference>
<dbReference type="NCBIfam" id="TIGR01843">
    <property type="entry name" value="type_I_hlyD"/>
    <property type="match status" value="1"/>
</dbReference>
<dbReference type="InterPro" id="IPR058982">
    <property type="entry name" value="Beta-barrel_AprE"/>
</dbReference>
<dbReference type="PANTHER" id="PTHR30386:SF26">
    <property type="entry name" value="TRANSPORT PROTEIN COMB"/>
    <property type="match status" value="1"/>
</dbReference>
<organism evidence="13 14">
    <name type="scientific">Marinagarivorans cellulosilyticus</name>
    <dbReference type="NCBI Taxonomy" id="2721545"/>
    <lineage>
        <taxon>Bacteria</taxon>
        <taxon>Pseudomonadati</taxon>
        <taxon>Pseudomonadota</taxon>
        <taxon>Gammaproteobacteria</taxon>
        <taxon>Cellvibrionales</taxon>
        <taxon>Cellvibrionaceae</taxon>
        <taxon>Marinagarivorans</taxon>
    </lineage>
</organism>
<dbReference type="PRINTS" id="PR01490">
    <property type="entry name" value="RTXTOXIND"/>
</dbReference>
<evidence type="ECO:0000313" key="14">
    <source>
        <dbReference type="Proteomes" id="UP001320119"/>
    </source>
</evidence>
<dbReference type="GO" id="GO:0005886">
    <property type="term" value="C:plasma membrane"/>
    <property type="evidence" value="ECO:0007669"/>
    <property type="project" value="UniProtKB-SubCell"/>
</dbReference>
<dbReference type="Pfam" id="PF26002">
    <property type="entry name" value="Beta-barrel_AprE"/>
    <property type="match status" value="1"/>
</dbReference>
<dbReference type="AlphaFoldDB" id="A0AAN1WEE5"/>
<accession>A0AAN1WEE5</accession>
<evidence type="ECO:0000256" key="5">
    <source>
        <dbReference type="ARBA" id="ARBA00022519"/>
    </source>
</evidence>
<proteinExistence type="inferred from homology"/>
<evidence type="ECO:0000256" key="8">
    <source>
        <dbReference type="ARBA" id="ARBA00023136"/>
    </source>
</evidence>
<feature type="transmembrane region" description="Helical" evidence="9">
    <location>
        <begin position="15"/>
        <end position="36"/>
    </location>
</feature>
<keyword evidence="10" id="KW-0175">Coiled coil</keyword>
<evidence type="ECO:0000259" key="12">
    <source>
        <dbReference type="Pfam" id="PF26002"/>
    </source>
</evidence>
<keyword evidence="7 9" id="KW-1133">Transmembrane helix</keyword>
<evidence type="ECO:0000256" key="10">
    <source>
        <dbReference type="SAM" id="Coils"/>
    </source>
</evidence>
<comment type="subcellular location">
    <subcellularLocation>
        <location evidence="1 9">Cell inner membrane</location>
        <topology evidence="1 9">Single-pass membrane protein</topology>
    </subcellularLocation>
</comment>
<evidence type="ECO:0000256" key="4">
    <source>
        <dbReference type="ARBA" id="ARBA00022475"/>
    </source>
</evidence>
<feature type="coiled-coil region" evidence="10">
    <location>
        <begin position="152"/>
        <end position="186"/>
    </location>
</feature>
<protein>
    <recommendedName>
        <fullName evidence="9">Membrane fusion protein (MFP) family protein</fullName>
    </recommendedName>
</protein>
<keyword evidence="14" id="KW-1185">Reference proteome</keyword>
<evidence type="ECO:0000256" key="1">
    <source>
        <dbReference type="ARBA" id="ARBA00004377"/>
    </source>
</evidence>
<dbReference type="EMBL" id="AP023086">
    <property type="protein sequence ID" value="BCD96042.1"/>
    <property type="molecule type" value="Genomic_DNA"/>
</dbReference>
<name>A0AAN1WEE5_9GAMM</name>
<feature type="domain" description="AprE-like beta-barrel" evidence="12">
    <location>
        <begin position="316"/>
        <end position="405"/>
    </location>
</feature>
<keyword evidence="5 9" id="KW-0997">Cell inner membrane</keyword>
<evidence type="ECO:0000259" key="11">
    <source>
        <dbReference type="Pfam" id="PF25994"/>
    </source>
</evidence>
<sequence>MPQSVKLEEAVNPHMVRITMLVISTAILVFFIWAAVTKISEVTSAVGEVVPRGYTQIIQHLEGALVKEVLIRDGDLVDQHQVLIKLEDTAATQNLEETRKKMKSIKFQIERYKAFVEKRDLDFSHIAKLTEEELNFQASTYNEMRQSIAQEEDVLSQQITQKESEIEKLQHRIEHAKQSLALAAEARDIQKKLLDKGYASRLTYIKFEQDHHKLIGDLKESKEALGQARESLTEYQSRLTSLGSKSRDQAYSMLDQLQSQRDQIQETLIRLEDRVNRLTIRAPVKGVVKGLQLNTVGGVVEPGKALLEIVPLSAKLIVEAQVSPKDVGHIKVGQPIRVKVSSFDFSRYGTVSGTLDYVSATTFMNEKREPYFKVRIGLAKTYVGHDAQQNTILPGMTVVGDIITGEKTILSYLFKPIHLSLKTAFSER</sequence>
<evidence type="ECO:0000256" key="2">
    <source>
        <dbReference type="ARBA" id="ARBA00009477"/>
    </source>
</evidence>
<evidence type="ECO:0000256" key="7">
    <source>
        <dbReference type="ARBA" id="ARBA00022989"/>
    </source>
</evidence>
<dbReference type="InterPro" id="IPR058781">
    <property type="entry name" value="HH_AprE-like"/>
</dbReference>
<feature type="domain" description="AprE-like long alpha-helical hairpin" evidence="11">
    <location>
        <begin position="100"/>
        <end position="274"/>
    </location>
</feature>
<evidence type="ECO:0000256" key="9">
    <source>
        <dbReference type="RuleBase" id="RU365093"/>
    </source>
</evidence>
<keyword evidence="6 9" id="KW-0812">Transmembrane</keyword>
<gene>
    <name evidence="13" type="ORF">MARGE09_P0241</name>
</gene>
<keyword evidence="3 9" id="KW-0813">Transport</keyword>
<comment type="similarity">
    <text evidence="2 9">Belongs to the membrane fusion protein (MFP) (TC 8.A.1) family.</text>
</comment>